<dbReference type="GO" id="GO:0005730">
    <property type="term" value="C:nucleolus"/>
    <property type="evidence" value="ECO:0007669"/>
    <property type="project" value="TreeGrafter"/>
</dbReference>
<gene>
    <name evidence="2" type="ORF">ASCRUDRAFT_69956</name>
</gene>
<dbReference type="GO" id="GO:0003725">
    <property type="term" value="F:double-stranded RNA binding"/>
    <property type="evidence" value="ECO:0007669"/>
    <property type="project" value="InterPro"/>
</dbReference>
<reference evidence="3" key="1">
    <citation type="submission" date="2016-05" db="EMBL/GenBank/DDBJ databases">
        <title>Comparative genomics of biotechnologically important yeasts.</title>
        <authorList>
            <consortium name="DOE Joint Genome Institute"/>
            <person name="Riley R."/>
            <person name="Haridas S."/>
            <person name="Wolfe K.H."/>
            <person name="Lopes M.R."/>
            <person name="Hittinger C.T."/>
            <person name="Goker M."/>
            <person name="Salamov A."/>
            <person name="Wisecaver J."/>
            <person name="Long T.M."/>
            <person name="Aerts A.L."/>
            <person name="Barry K."/>
            <person name="Choi C."/>
            <person name="Clum A."/>
            <person name="Coughlan A.Y."/>
            <person name="Deshpande S."/>
            <person name="Douglass A.P."/>
            <person name="Hanson S.J."/>
            <person name="Klenk H.-P."/>
            <person name="Labutti K."/>
            <person name="Lapidus A."/>
            <person name="Lindquist E."/>
            <person name="Lipzen A."/>
            <person name="Meier-Kolthoff J.P."/>
            <person name="Ohm R.A."/>
            <person name="Otillar R.P."/>
            <person name="Pangilinan J."/>
            <person name="Peng Y."/>
            <person name="Rokas A."/>
            <person name="Rosa C.A."/>
            <person name="Scheuner C."/>
            <person name="Sibirny A.A."/>
            <person name="Slot J.C."/>
            <person name="Stielow J.B."/>
            <person name="Sun H."/>
            <person name="Kurtzman C.P."/>
            <person name="Blackwell M."/>
            <person name="Grigoriev I.V."/>
            <person name="Jeffries T.W."/>
        </authorList>
    </citation>
    <scope>NUCLEOTIDE SEQUENCE [LARGE SCALE GENOMIC DNA]</scope>
    <source>
        <strain evidence="3">DSM 1968</strain>
    </source>
</reference>
<dbReference type="STRING" id="1344418.A0A1D2VIS9"/>
<evidence type="ECO:0008006" key="4">
    <source>
        <dbReference type="Google" id="ProtNLM"/>
    </source>
</evidence>
<evidence type="ECO:0000256" key="1">
    <source>
        <dbReference type="SAM" id="MobiDB-lite"/>
    </source>
</evidence>
<dbReference type="InParanoid" id="A0A1D2VIS9"/>
<dbReference type="OrthoDB" id="10067079at2759"/>
<sequence>MSSGRETVSSRARDSKNGSKGKVIANDLDLQRFRINKLMSNPSKELKIDLKSVERKLPSIPDYNFNVKSSIAGAGSDGFHIYQKSKEKEKLRLSILKENETSRKNKEEFLLLKQEMQKKDDLKTQKNRLKRLKRKQAKEKYKKDNITIDNNNGVENTVNNDNRELNRPSNKSIKLQHKDEKIQNNKKSQTQVIIDD</sequence>
<dbReference type="PANTHER" id="PTHR13507:SF0">
    <property type="entry name" value="PRKR-INTERACTING PROTEIN 1"/>
    <property type="match status" value="1"/>
</dbReference>
<organism evidence="2 3">
    <name type="scientific">Ascoidea rubescens DSM 1968</name>
    <dbReference type="NCBI Taxonomy" id="1344418"/>
    <lineage>
        <taxon>Eukaryota</taxon>
        <taxon>Fungi</taxon>
        <taxon>Dikarya</taxon>
        <taxon>Ascomycota</taxon>
        <taxon>Saccharomycotina</taxon>
        <taxon>Saccharomycetes</taxon>
        <taxon>Ascoideaceae</taxon>
        <taxon>Ascoidea</taxon>
    </lineage>
</organism>
<dbReference type="EMBL" id="KV454479">
    <property type="protein sequence ID" value="ODV61460.1"/>
    <property type="molecule type" value="Genomic_DNA"/>
</dbReference>
<dbReference type="PANTHER" id="PTHR13507">
    <property type="entry name" value="PRKR-INTERACTING PROTEIN 1"/>
    <property type="match status" value="1"/>
</dbReference>
<proteinExistence type="predicted"/>
<dbReference type="GO" id="GO:0019901">
    <property type="term" value="F:protein kinase binding"/>
    <property type="evidence" value="ECO:0007669"/>
    <property type="project" value="TreeGrafter"/>
</dbReference>
<feature type="compositionally biased region" description="Low complexity" evidence="1">
    <location>
        <begin position="149"/>
        <end position="160"/>
    </location>
</feature>
<accession>A0A1D2VIS9</accession>
<protein>
    <recommendedName>
        <fullName evidence="4">DUF1168-domain-containing protein</fullName>
    </recommendedName>
</protein>
<dbReference type="RefSeq" id="XP_020047767.1">
    <property type="nucleotide sequence ID" value="XM_020191732.1"/>
</dbReference>
<feature type="compositionally biased region" description="Polar residues" evidence="1">
    <location>
        <begin position="185"/>
        <end position="196"/>
    </location>
</feature>
<dbReference type="AlphaFoldDB" id="A0A1D2VIS9"/>
<name>A0A1D2VIS9_9ASCO</name>
<dbReference type="Pfam" id="PF06658">
    <property type="entry name" value="DUF1168"/>
    <property type="match status" value="1"/>
</dbReference>
<dbReference type="GeneID" id="30965368"/>
<feature type="region of interest" description="Disordered" evidence="1">
    <location>
        <begin position="132"/>
        <end position="196"/>
    </location>
</feature>
<dbReference type="InterPro" id="IPR009548">
    <property type="entry name" value="Prkrip1"/>
</dbReference>
<feature type="compositionally biased region" description="Polar residues" evidence="1">
    <location>
        <begin position="1"/>
        <end position="10"/>
    </location>
</feature>
<keyword evidence="3" id="KW-1185">Reference proteome</keyword>
<dbReference type="GO" id="GO:0004860">
    <property type="term" value="F:protein kinase inhibitor activity"/>
    <property type="evidence" value="ECO:0007669"/>
    <property type="project" value="TreeGrafter"/>
</dbReference>
<evidence type="ECO:0000313" key="2">
    <source>
        <dbReference type="EMBL" id="ODV61460.1"/>
    </source>
</evidence>
<feature type="region of interest" description="Disordered" evidence="1">
    <location>
        <begin position="1"/>
        <end position="23"/>
    </location>
</feature>
<evidence type="ECO:0000313" key="3">
    <source>
        <dbReference type="Proteomes" id="UP000095038"/>
    </source>
</evidence>
<dbReference type="Proteomes" id="UP000095038">
    <property type="component" value="Unassembled WGS sequence"/>
</dbReference>